<gene>
    <name evidence="3" type="ORF">E1262_07680</name>
</gene>
<dbReference type="InterPro" id="IPR007060">
    <property type="entry name" value="FtsL/DivIC"/>
</dbReference>
<name>A0A4R5AI33_9ACTN</name>
<keyword evidence="2" id="KW-1133">Transmembrane helix</keyword>
<dbReference type="OrthoDB" id="5187715at2"/>
<comment type="caution">
    <text evidence="3">The sequence shown here is derived from an EMBL/GenBank/DDBJ whole genome shotgun (WGS) entry which is preliminary data.</text>
</comment>
<proteinExistence type="predicted"/>
<feature type="compositionally biased region" description="Pro residues" evidence="1">
    <location>
        <begin position="53"/>
        <end position="68"/>
    </location>
</feature>
<evidence type="ECO:0000313" key="3">
    <source>
        <dbReference type="EMBL" id="TDD70999.1"/>
    </source>
</evidence>
<evidence type="ECO:0000256" key="1">
    <source>
        <dbReference type="SAM" id="MobiDB-lite"/>
    </source>
</evidence>
<keyword evidence="2" id="KW-0472">Membrane</keyword>
<keyword evidence="2" id="KW-0812">Transmembrane</keyword>
<protein>
    <submittedName>
        <fullName evidence="3">Septum formation initiator family protein</fullName>
    </submittedName>
</protein>
<keyword evidence="4" id="KW-1185">Reference proteome</keyword>
<dbReference type="RefSeq" id="WP_132102551.1">
    <property type="nucleotide sequence ID" value="NZ_SMLB01000007.1"/>
</dbReference>
<dbReference type="AlphaFoldDB" id="A0A4R5AI33"/>
<evidence type="ECO:0000313" key="4">
    <source>
        <dbReference type="Proteomes" id="UP000295217"/>
    </source>
</evidence>
<sequence>MPASRRSPSARPAAGAGTARRPSAGRAGRPSARAPKGGTAAARPRTAVDSGEGPPPPPPPRRPQPKPGGRPSVTGRAAVLALVLAVLLVSYAYPLRTWFDQHRERVELQREQEELTASVEQLEQELRLWEDPGYVAAQARERLGFVLPGERSYIVLPDANAQDETSAAEAGGLPPAGQGTWYERLWASVTFADSPPPEQPADDGDDAAE</sequence>
<evidence type="ECO:0000256" key="2">
    <source>
        <dbReference type="SAM" id="Phobius"/>
    </source>
</evidence>
<dbReference type="Pfam" id="PF04977">
    <property type="entry name" value="DivIC"/>
    <property type="match status" value="1"/>
</dbReference>
<dbReference type="Proteomes" id="UP000295217">
    <property type="component" value="Unassembled WGS sequence"/>
</dbReference>
<dbReference type="EMBL" id="SMLB01000007">
    <property type="protein sequence ID" value="TDD70999.1"/>
    <property type="molecule type" value="Genomic_DNA"/>
</dbReference>
<organism evidence="3 4">
    <name type="scientific">Jiangella aurantiaca</name>
    <dbReference type="NCBI Taxonomy" id="2530373"/>
    <lineage>
        <taxon>Bacteria</taxon>
        <taxon>Bacillati</taxon>
        <taxon>Actinomycetota</taxon>
        <taxon>Actinomycetes</taxon>
        <taxon>Jiangellales</taxon>
        <taxon>Jiangellaceae</taxon>
        <taxon>Jiangella</taxon>
    </lineage>
</organism>
<feature type="region of interest" description="Disordered" evidence="1">
    <location>
        <begin position="1"/>
        <end position="73"/>
    </location>
</feature>
<reference evidence="3 4" key="1">
    <citation type="submission" date="2019-02" db="EMBL/GenBank/DDBJ databases">
        <title>Draft genome sequences of novel Actinobacteria.</title>
        <authorList>
            <person name="Sahin N."/>
            <person name="Ay H."/>
            <person name="Saygin H."/>
        </authorList>
    </citation>
    <scope>NUCLEOTIDE SEQUENCE [LARGE SCALE GENOMIC DNA]</scope>
    <source>
        <strain evidence="3 4">8K307</strain>
    </source>
</reference>
<feature type="compositionally biased region" description="Low complexity" evidence="1">
    <location>
        <begin position="1"/>
        <end position="38"/>
    </location>
</feature>
<feature type="transmembrane region" description="Helical" evidence="2">
    <location>
        <begin position="73"/>
        <end position="93"/>
    </location>
</feature>
<accession>A0A4R5AI33</accession>